<evidence type="ECO:0000256" key="1">
    <source>
        <dbReference type="SAM" id="Phobius"/>
    </source>
</evidence>
<keyword evidence="1" id="KW-0812">Transmembrane</keyword>
<dbReference type="EMBL" id="MN738863">
    <property type="protein sequence ID" value="QHT28635.1"/>
    <property type="molecule type" value="Genomic_DNA"/>
</dbReference>
<keyword evidence="1" id="KW-1133">Transmembrane helix</keyword>
<dbReference type="GO" id="GO:0005783">
    <property type="term" value="C:endoplasmic reticulum"/>
    <property type="evidence" value="ECO:0007669"/>
    <property type="project" value="TreeGrafter"/>
</dbReference>
<dbReference type="Gene3D" id="3.40.30.10">
    <property type="entry name" value="Glutaredoxin"/>
    <property type="match status" value="1"/>
</dbReference>
<organism evidence="3">
    <name type="scientific">viral metagenome</name>
    <dbReference type="NCBI Taxonomy" id="1070528"/>
    <lineage>
        <taxon>unclassified sequences</taxon>
        <taxon>metagenomes</taxon>
        <taxon>organismal metagenomes</taxon>
    </lineage>
</organism>
<dbReference type="GO" id="GO:0003756">
    <property type="term" value="F:protein disulfide isomerase activity"/>
    <property type="evidence" value="ECO:0007669"/>
    <property type="project" value="TreeGrafter"/>
</dbReference>
<dbReference type="InterPro" id="IPR051063">
    <property type="entry name" value="PDI"/>
</dbReference>
<protein>
    <recommendedName>
        <fullName evidence="2">Thioredoxin domain-containing protein</fullName>
    </recommendedName>
</protein>
<evidence type="ECO:0000259" key="2">
    <source>
        <dbReference type="PROSITE" id="PS51352"/>
    </source>
</evidence>
<sequence>MNELAQTLTNLTLTKKIVLCFFILFILLLGYSFINKKQLLQLQKNKESGIENYENKPLKFSMYYVDWCKYCQSTKPEFVKLMNNYKRINGREIIYNKIDCEKNPKLAEGVDVDSYPTLILNDTIKYTGERNVKGFVEFITSHT</sequence>
<dbReference type="InterPro" id="IPR036249">
    <property type="entry name" value="Thioredoxin-like_sf"/>
</dbReference>
<name>A0A6C0EMQ1_9ZZZZ</name>
<dbReference type="PROSITE" id="PS51352">
    <property type="entry name" value="THIOREDOXIN_2"/>
    <property type="match status" value="1"/>
</dbReference>
<proteinExistence type="predicted"/>
<evidence type="ECO:0000313" key="3">
    <source>
        <dbReference type="EMBL" id="QHT28635.1"/>
    </source>
</evidence>
<dbReference type="Pfam" id="PF00085">
    <property type="entry name" value="Thioredoxin"/>
    <property type="match status" value="1"/>
</dbReference>
<dbReference type="InterPro" id="IPR013766">
    <property type="entry name" value="Thioredoxin_domain"/>
</dbReference>
<dbReference type="GO" id="GO:0006457">
    <property type="term" value="P:protein folding"/>
    <property type="evidence" value="ECO:0007669"/>
    <property type="project" value="TreeGrafter"/>
</dbReference>
<feature type="domain" description="Thioredoxin" evidence="2">
    <location>
        <begin position="27"/>
        <end position="143"/>
    </location>
</feature>
<dbReference type="AlphaFoldDB" id="A0A6C0EMQ1"/>
<dbReference type="PANTHER" id="PTHR45672">
    <property type="entry name" value="PROTEIN DISULFIDE-ISOMERASE C17H9.14C-RELATED"/>
    <property type="match status" value="1"/>
</dbReference>
<keyword evidence="1" id="KW-0472">Membrane</keyword>
<reference evidence="3" key="1">
    <citation type="journal article" date="2020" name="Nature">
        <title>Giant virus diversity and host interactions through global metagenomics.</title>
        <authorList>
            <person name="Schulz F."/>
            <person name="Roux S."/>
            <person name="Paez-Espino D."/>
            <person name="Jungbluth S."/>
            <person name="Walsh D.A."/>
            <person name="Denef V.J."/>
            <person name="McMahon K.D."/>
            <person name="Konstantinidis K.T."/>
            <person name="Eloe-Fadrosh E.A."/>
            <person name="Kyrpides N.C."/>
            <person name="Woyke T."/>
        </authorList>
    </citation>
    <scope>NUCLEOTIDE SEQUENCE</scope>
    <source>
        <strain evidence="3">GVMAG-M-3300001351-8</strain>
    </source>
</reference>
<dbReference type="SUPFAM" id="SSF52833">
    <property type="entry name" value="Thioredoxin-like"/>
    <property type="match status" value="1"/>
</dbReference>
<dbReference type="CDD" id="cd02961">
    <property type="entry name" value="PDI_a_family"/>
    <property type="match status" value="1"/>
</dbReference>
<feature type="transmembrane region" description="Helical" evidence="1">
    <location>
        <begin position="16"/>
        <end position="34"/>
    </location>
</feature>
<accession>A0A6C0EMQ1</accession>